<feature type="region of interest" description="Disordered" evidence="6">
    <location>
        <begin position="420"/>
        <end position="451"/>
    </location>
</feature>
<evidence type="ECO:0000259" key="7">
    <source>
        <dbReference type="Pfam" id="PF00296"/>
    </source>
</evidence>
<keyword evidence="1" id="KW-0285">Flavoprotein</keyword>
<dbReference type="Pfam" id="PF00296">
    <property type="entry name" value="Bac_luciferase"/>
    <property type="match status" value="1"/>
</dbReference>
<evidence type="ECO:0000256" key="5">
    <source>
        <dbReference type="ARBA" id="ARBA00033748"/>
    </source>
</evidence>
<evidence type="ECO:0000256" key="6">
    <source>
        <dbReference type="SAM" id="MobiDB-lite"/>
    </source>
</evidence>
<keyword evidence="9" id="KW-1185">Reference proteome</keyword>
<sequence>MNTTAQRHEHLLLFLLAEFPYTEAFPKTEIAPTRGVREYLRFAVEAERAGFDAVFAVDFLGLKRNSQEMYDDGPFRGHRFEPLSRLSAIAAVTNRIGLIGTMATEFVPSYTLARQLTSLDALSGGRAGWNMVTAFRGEENFGQQLRRPETRYERAQEHVDIDVALWKSWRDGWAREHEGRLVFDFDRIHDLHHHGEHFDVEQALDLAPSPQRIPLLMQAGASESGLAFAARNAEVIYAATQTLEESRQYRADLDARLVAEGRHPNDARVLPGARIVLGTDDADAAARLAEIQARLDLGQAREGILREVAGLDLDGLDLDDAIPLDRFPDAAALRAGERRTSRAVIYREWVEQGRFPTLGALLRHYATTFGHTLIVGGPDTVADELEHWFTTGAADGFVLHRLNGWDLFIDEVMPRLRARGVLPPPPTDDELAGEPIPLRERLRSQLPPRHR</sequence>
<name>A0ABW5UUE5_9MICO</name>
<comment type="similarity">
    <text evidence="5">Belongs to the NtaA/SnaA/DszA monooxygenase family.</text>
</comment>
<dbReference type="RefSeq" id="WP_019618851.1">
    <property type="nucleotide sequence ID" value="NZ_JBHUNE010000001.1"/>
</dbReference>
<evidence type="ECO:0000256" key="4">
    <source>
        <dbReference type="ARBA" id="ARBA00023033"/>
    </source>
</evidence>
<dbReference type="InterPro" id="IPR016215">
    <property type="entry name" value="NTA_MOA"/>
</dbReference>
<reference evidence="9" key="1">
    <citation type="journal article" date="2019" name="Int. J. Syst. Evol. Microbiol.">
        <title>The Global Catalogue of Microorganisms (GCM) 10K type strain sequencing project: providing services to taxonomists for standard genome sequencing and annotation.</title>
        <authorList>
            <consortium name="The Broad Institute Genomics Platform"/>
            <consortium name="The Broad Institute Genome Sequencing Center for Infectious Disease"/>
            <person name="Wu L."/>
            <person name="Ma J."/>
        </authorList>
    </citation>
    <scope>NUCLEOTIDE SEQUENCE [LARGE SCALE GENOMIC DNA]</scope>
    <source>
        <strain evidence="9">TISTR 1514</strain>
    </source>
</reference>
<evidence type="ECO:0000256" key="1">
    <source>
        <dbReference type="ARBA" id="ARBA00022630"/>
    </source>
</evidence>
<comment type="caution">
    <text evidence="8">The sequence shown here is derived from an EMBL/GenBank/DDBJ whole genome shotgun (WGS) entry which is preliminary data.</text>
</comment>
<evidence type="ECO:0000313" key="9">
    <source>
        <dbReference type="Proteomes" id="UP001597492"/>
    </source>
</evidence>
<dbReference type="NCBIfam" id="TIGR03860">
    <property type="entry name" value="FMN_nitrolo"/>
    <property type="match status" value="1"/>
</dbReference>
<dbReference type="EC" id="1.14.-.-" evidence="8"/>
<dbReference type="EMBL" id="JBHUNE010000001">
    <property type="protein sequence ID" value="MFD2757050.1"/>
    <property type="molecule type" value="Genomic_DNA"/>
</dbReference>
<dbReference type="InterPro" id="IPR051260">
    <property type="entry name" value="Diverse_substr_monoxygenases"/>
</dbReference>
<dbReference type="InterPro" id="IPR011251">
    <property type="entry name" value="Luciferase-like_dom"/>
</dbReference>
<dbReference type="PIRSF" id="PIRSF000337">
    <property type="entry name" value="NTA_MOA"/>
    <property type="match status" value="1"/>
</dbReference>
<dbReference type="Proteomes" id="UP001597492">
    <property type="component" value="Unassembled WGS sequence"/>
</dbReference>
<feature type="domain" description="Luciferase-like" evidence="7">
    <location>
        <begin position="34"/>
        <end position="393"/>
    </location>
</feature>
<keyword evidence="2" id="KW-0288">FMN</keyword>
<keyword evidence="3 8" id="KW-0560">Oxidoreductase</keyword>
<keyword evidence="4 8" id="KW-0503">Monooxygenase</keyword>
<dbReference type="InterPro" id="IPR036661">
    <property type="entry name" value="Luciferase-like_sf"/>
</dbReference>
<evidence type="ECO:0000256" key="3">
    <source>
        <dbReference type="ARBA" id="ARBA00023002"/>
    </source>
</evidence>
<dbReference type="PANTHER" id="PTHR30011:SF16">
    <property type="entry name" value="C2H2 FINGER DOMAIN TRANSCRIPTION FACTOR (EUROFUNG)-RELATED"/>
    <property type="match status" value="1"/>
</dbReference>
<organism evidence="8 9">
    <name type="scientific">Gulosibacter faecalis</name>
    <dbReference type="NCBI Taxonomy" id="272240"/>
    <lineage>
        <taxon>Bacteria</taxon>
        <taxon>Bacillati</taxon>
        <taxon>Actinomycetota</taxon>
        <taxon>Actinomycetes</taxon>
        <taxon>Micrococcales</taxon>
        <taxon>Microbacteriaceae</taxon>
        <taxon>Gulosibacter</taxon>
    </lineage>
</organism>
<proteinExistence type="inferred from homology"/>
<gene>
    <name evidence="8" type="ORF">ACFSW7_01500</name>
</gene>
<accession>A0ABW5UUE5</accession>
<dbReference type="SUPFAM" id="SSF51679">
    <property type="entry name" value="Bacterial luciferase-like"/>
    <property type="match status" value="1"/>
</dbReference>
<dbReference type="PANTHER" id="PTHR30011">
    <property type="entry name" value="ALKANESULFONATE MONOOXYGENASE-RELATED"/>
    <property type="match status" value="1"/>
</dbReference>
<protein>
    <submittedName>
        <fullName evidence="8">NtaA/DmoA family FMN-dependent monooxygenase</fullName>
        <ecNumber evidence="8">1.14.-.-</ecNumber>
    </submittedName>
</protein>
<evidence type="ECO:0000256" key="2">
    <source>
        <dbReference type="ARBA" id="ARBA00022643"/>
    </source>
</evidence>
<evidence type="ECO:0000313" key="8">
    <source>
        <dbReference type="EMBL" id="MFD2757050.1"/>
    </source>
</evidence>
<dbReference type="Gene3D" id="3.20.20.30">
    <property type="entry name" value="Luciferase-like domain"/>
    <property type="match status" value="1"/>
</dbReference>
<dbReference type="GO" id="GO:0004497">
    <property type="term" value="F:monooxygenase activity"/>
    <property type="evidence" value="ECO:0007669"/>
    <property type="project" value="UniProtKB-KW"/>
</dbReference>